<gene>
    <name evidence="1" type="ORF">PGLA2088_LOCUS28238</name>
</gene>
<evidence type="ECO:0000313" key="1">
    <source>
        <dbReference type="EMBL" id="CAE8693130.1"/>
    </source>
</evidence>
<dbReference type="Proteomes" id="UP000626109">
    <property type="component" value="Unassembled WGS sequence"/>
</dbReference>
<feature type="non-terminal residue" evidence="1">
    <location>
        <position position="1"/>
    </location>
</feature>
<accession>A0A813K3U0</accession>
<comment type="caution">
    <text evidence="1">The sequence shown here is derived from an EMBL/GenBank/DDBJ whole genome shotgun (WGS) entry which is preliminary data.</text>
</comment>
<dbReference type="AlphaFoldDB" id="A0A813K3U0"/>
<organism evidence="1 2">
    <name type="scientific">Polarella glacialis</name>
    <name type="common">Dinoflagellate</name>
    <dbReference type="NCBI Taxonomy" id="89957"/>
    <lineage>
        <taxon>Eukaryota</taxon>
        <taxon>Sar</taxon>
        <taxon>Alveolata</taxon>
        <taxon>Dinophyceae</taxon>
        <taxon>Suessiales</taxon>
        <taxon>Suessiaceae</taxon>
        <taxon>Polarella</taxon>
    </lineage>
</organism>
<name>A0A813K3U0_POLGL</name>
<sequence length="103" mass="11453">HVLSRRAASRVKLTDTALSDWKAAGSDVLAVAAPCRVDSFSVDFVVLRPAKHPRPKVSGIVTMYYPHMKKKAAAAEDLLRNVTLRWDSTGQQQEQQQQHSNRG</sequence>
<reference evidence="1" key="1">
    <citation type="submission" date="2021-02" db="EMBL/GenBank/DDBJ databases">
        <authorList>
            <person name="Dougan E. K."/>
            <person name="Rhodes N."/>
            <person name="Thang M."/>
            <person name="Chan C."/>
        </authorList>
    </citation>
    <scope>NUCLEOTIDE SEQUENCE</scope>
</reference>
<evidence type="ECO:0000313" key="2">
    <source>
        <dbReference type="Proteomes" id="UP000626109"/>
    </source>
</evidence>
<dbReference type="EMBL" id="CAJNNW010027787">
    <property type="protein sequence ID" value="CAE8693130.1"/>
    <property type="molecule type" value="Genomic_DNA"/>
</dbReference>
<proteinExistence type="predicted"/>
<protein>
    <submittedName>
        <fullName evidence="1">Uncharacterized protein</fullName>
    </submittedName>
</protein>